<dbReference type="Pfam" id="PF12697">
    <property type="entry name" value="Abhydrolase_6"/>
    <property type="match status" value="1"/>
</dbReference>
<name>A0ABP3PZW1_9PROT</name>
<organism evidence="2 3">
    <name type="scientific">Rhizomicrobium electricum</name>
    <dbReference type="NCBI Taxonomy" id="480070"/>
    <lineage>
        <taxon>Bacteria</taxon>
        <taxon>Pseudomonadati</taxon>
        <taxon>Pseudomonadota</taxon>
        <taxon>Alphaproteobacteria</taxon>
        <taxon>Micropepsales</taxon>
        <taxon>Micropepsaceae</taxon>
        <taxon>Rhizomicrobium</taxon>
    </lineage>
</organism>
<dbReference type="Gene3D" id="3.40.50.1820">
    <property type="entry name" value="alpha/beta hydrolase"/>
    <property type="match status" value="1"/>
</dbReference>
<proteinExistence type="predicted"/>
<evidence type="ECO:0000313" key="2">
    <source>
        <dbReference type="EMBL" id="GAA0575374.1"/>
    </source>
</evidence>
<gene>
    <name evidence="2" type="ORF">GCM10008942_25260</name>
</gene>
<keyword evidence="3" id="KW-1185">Reference proteome</keyword>
<feature type="domain" description="AB hydrolase-1" evidence="1">
    <location>
        <begin position="29"/>
        <end position="220"/>
    </location>
</feature>
<dbReference type="RefSeq" id="WP_208393886.1">
    <property type="nucleotide sequence ID" value="NZ_BAAADD010000006.1"/>
</dbReference>
<evidence type="ECO:0000259" key="1">
    <source>
        <dbReference type="Pfam" id="PF12697"/>
    </source>
</evidence>
<reference evidence="3" key="1">
    <citation type="journal article" date="2019" name="Int. J. Syst. Evol. Microbiol.">
        <title>The Global Catalogue of Microorganisms (GCM) 10K type strain sequencing project: providing services to taxonomists for standard genome sequencing and annotation.</title>
        <authorList>
            <consortium name="The Broad Institute Genomics Platform"/>
            <consortium name="The Broad Institute Genome Sequencing Center for Infectious Disease"/>
            <person name="Wu L."/>
            <person name="Ma J."/>
        </authorList>
    </citation>
    <scope>NUCLEOTIDE SEQUENCE [LARGE SCALE GENOMIC DNA]</scope>
    <source>
        <strain evidence="3">JCM 15089</strain>
    </source>
</reference>
<dbReference type="InterPro" id="IPR029058">
    <property type="entry name" value="AB_hydrolase_fold"/>
</dbReference>
<dbReference type="InterPro" id="IPR000073">
    <property type="entry name" value="AB_hydrolase_1"/>
</dbReference>
<dbReference type="SUPFAM" id="SSF53474">
    <property type="entry name" value="alpha/beta-Hydrolases"/>
    <property type="match status" value="1"/>
</dbReference>
<dbReference type="GO" id="GO:0016787">
    <property type="term" value="F:hydrolase activity"/>
    <property type="evidence" value="ECO:0007669"/>
    <property type="project" value="UniProtKB-KW"/>
</dbReference>
<protein>
    <submittedName>
        <fullName evidence="2">Alpha/beta hydrolase</fullName>
    </submittedName>
</protein>
<dbReference type="Proteomes" id="UP001499951">
    <property type="component" value="Unassembled WGS sequence"/>
</dbReference>
<comment type="caution">
    <text evidence="2">The sequence shown here is derived from an EMBL/GenBank/DDBJ whole genome shotgun (WGS) entry which is preliminary data.</text>
</comment>
<accession>A0ABP3PZW1</accession>
<evidence type="ECO:0000313" key="3">
    <source>
        <dbReference type="Proteomes" id="UP001499951"/>
    </source>
</evidence>
<sequence>MGVLPRQAAITIDGIPAVLWGPSSAHILIAVHGLMSRKDDTVIAVLAEAAVAKGYRVLSFDLPEHGARAGEDCACTPTNGVRDLLRIASYAAGLAPTVSLFACSLGAYFGLRAVASFKKAFFLSPMVDMQRLIAGMMAAAGVDEARLAAEKHIPMPQGPALDWDYYCDVKSHPITDWAVPTSILYGGRDALMPREIIAAFAHRFGCDLRILEDAEHFFHTYEQIAGYRKWLGDVL</sequence>
<keyword evidence="2" id="KW-0378">Hydrolase</keyword>
<dbReference type="EMBL" id="BAAADD010000006">
    <property type="protein sequence ID" value="GAA0575374.1"/>
    <property type="molecule type" value="Genomic_DNA"/>
</dbReference>